<sequence length="124" mass="13448">MDSSLHHFNTSFLPVENGIILSMKGELDASSSLMTINILENIVASGVGHLILDCTEMKNISSAGIGVILSVYHLSLEKHTRLTLFGLQPQIQSLFEALGINRLMHITHTREEALTPAAVVAKLA</sequence>
<name>A0ABW6BQ81_9BACT</name>
<comment type="caution">
    <text evidence="4">The sequence shown here is derived from an EMBL/GenBank/DDBJ whole genome shotgun (WGS) entry which is preliminary data.</text>
</comment>
<dbReference type="Proteomes" id="UP001597641">
    <property type="component" value="Unassembled WGS sequence"/>
</dbReference>
<evidence type="ECO:0000256" key="1">
    <source>
        <dbReference type="ARBA" id="ARBA00009013"/>
    </source>
</evidence>
<comment type="similarity">
    <text evidence="1 2">Belongs to the anti-sigma-factor antagonist family.</text>
</comment>
<reference evidence="5" key="1">
    <citation type="journal article" date="2019" name="Int. J. Syst. Evol. Microbiol.">
        <title>The Global Catalogue of Microorganisms (GCM) 10K type strain sequencing project: providing services to taxonomists for standard genome sequencing and annotation.</title>
        <authorList>
            <consortium name="The Broad Institute Genomics Platform"/>
            <consortium name="The Broad Institute Genome Sequencing Center for Infectious Disease"/>
            <person name="Wu L."/>
            <person name="Ma J."/>
        </authorList>
    </citation>
    <scope>NUCLEOTIDE SEQUENCE [LARGE SCALE GENOMIC DNA]</scope>
    <source>
        <strain evidence="5">KCTC 23984</strain>
    </source>
</reference>
<dbReference type="InterPro" id="IPR036513">
    <property type="entry name" value="STAS_dom_sf"/>
</dbReference>
<dbReference type="PROSITE" id="PS50801">
    <property type="entry name" value="STAS"/>
    <property type="match status" value="1"/>
</dbReference>
<dbReference type="InterPro" id="IPR003658">
    <property type="entry name" value="Anti-sigma_ant"/>
</dbReference>
<organism evidence="4 5">
    <name type="scientific">Pontibacter toksunensis</name>
    <dbReference type="NCBI Taxonomy" id="1332631"/>
    <lineage>
        <taxon>Bacteria</taxon>
        <taxon>Pseudomonadati</taxon>
        <taxon>Bacteroidota</taxon>
        <taxon>Cytophagia</taxon>
        <taxon>Cytophagales</taxon>
        <taxon>Hymenobacteraceae</taxon>
        <taxon>Pontibacter</taxon>
    </lineage>
</organism>
<proteinExistence type="inferred from homology"/>
<evidence type="ECO:0000313" key="4">
    <source>
        <dbReference type="EMBL" id="MFD2999396.1"/>
    </source>
</evidence>
<accession>A0ABW6BQ81</accession>
<dbReference type="PANTHER" id="PTHR33495:SF2">
    <property type="entry name" value="ANTI-SIGMA FACTOR ANTAGONIST TM_1081-RELATED"/>
    <property type="match status" value="1"/>
</dbReference>
<dbReference type="SUPFAM" id="SSF52091">
    <property type="entry name" value="SpoIIaa-like"/>
    <property type="match status" value="1"/>
</dbReference>
<dbReference type="EMBL" id="JBHUOX010000002">
    <property type="protein sequence ID" value="MFD2999396.1"/>
    <property type="molecule type" value="Genomic_DNA"/>
</dbReference>
<dbReference type="Pfam" id="PF01740">
    <property type="entry name" value="STAS"/>
    <property type="match status" value="1"/>
</dbReference>
<feature type="domain" description="STAS" evidence="3">
    <location>
        <begin position="8"/>
        <end position="117"/>
    </location>
</feature>
<dbReference type="RefSeq" id="WP_377480930.1">
    <property type="nucleotide sequence ID" value="NZ_JBHUOX010000002.1"/>
</dbReference>
<dbReference type="Gene3D" id="3.30.750.24">
    <property type="entry name" value="STAS domain"/>
    <property type="match status" value="1"/>
</dbReference>
<dbReference type="NCBIfam" id="TIGR00377">
    <property type="entry name" value="ant_ant_sig"/>
    <property type="match status" value="1"/>
</dbReference>
<dbReference type="InterPro" id="IPR002645">
    <property type="entry name" value="STAS_dom"/>
</dbReference>
<dbReference type="PANTHER" id="PTHR33495">
    <property type="entry name" value="ANTI-SIGMA FACTOR ANTAGONIST TM_1081-RELATED-RELATED"/>
    <property type="match status" value="1"/>
</dbReference>
<gene>
    <name evidence="4" type="ORF">ACFS7Z_03405</name>
</gene>
<protein>
    <recommendedName>
        <fullName evidence="2">Anti-sigma factor antagonist</fullName>
    </recommendedName>
</protein>
<dbReference type="CDD" id="cd07043">
    <property type="entry name" value="STAS_anti-anti-sigma_factors"/>
    <property type="match status" value="1"/>
</dbReference>
<keyword evidence="5" id="KW-1185">Reference proteome</keyword>
<evidence type="ECO:0000313" key="5">
    <source>
        <dbReference type="Proteomes" id="UP001597641"/>
    </source>
</evidence>
<evidence type="ECO:0000256" key="2">
    <source>
        <dbReference type="RuleBase" id="RU003749"/>
    </source>
</evidence>
<evidence type="ECO:0000259" key="3">
    <source>
        <dbReference type="PROSITE" id="PS50801"/>
    </source>
</evidence>